<feature type="region of interest" description="Disordered" evidence="1">
    <location>
        <begin position="1"/>
        <end position="26"/>
    </location>
</feature>
<gene>
    <name evidence="2" type="ORF">KIK155_LOCUS10919</name>
    <name evidence="3" type="ORF">TOA249_LOCUS28592</name>
</gene>
<protein>
    <submittedName>
        <fullName evidence="3">Uncharacterized protein</fullName>
    </submittedName>
</protein>
<accession>A0A821TDB0</accession>
<dbReference type="Proteomes" id="UP000663865">
    <property type="component" value="Unassembled WGS sequence"/>
</dbReference>
<evidence type="ECO:0000256" key="1">
    <source>
        <dbReference type="SAM" id="MobiDB-lite"/>
    </source>
</evidence>
<dbReference type="EMBL" id="CAJNYV010001675">
    <property type="protein sequence ID" value="CAF3432238.1"/>
    <property type="molecule type" value="Genomic_DNA"/>
</dbReference>
<dbReference type="AlphaFoldDB" id="A0A821TDB0"/>
<evidence type="ECO:0000313" key="4">
    <source>
        <dbReference type="Proteomes" id="UP000663838"/>
    </source>
</evidence>
<evidence type="ECO:0000313" key="2">
    <source>
        <dbReference type="EMBL" id="CAF3432238.1"/>
    </source>
</evidence>
<proteinExistence type="predicted"/>
<evidence type="ECO:0000313" key="3">
    <source>
        <dbReference type="EMBL" id="CAF4872419.1"/>
    </source>
</evidence>
<dbReference type="Proteomes" id="UP000663838">
    <property type="component" value="Unassembled WGS sequence"/>
</dbReference>
<sequence>MFNKNSSLQRSCLPTNDSRRNSTTGSSRILSPIAFFHDGISRNVVDLRFNMMGPHRRAQAIATAPRRNRNYDDDDDHEQKRILFEFIKTSSVPIPIASVTQQTQTVPKNQSDVNLIPSLAGDRSERYSSYEFNYLYRDKLSSNRFSPESLS</sequence>
<comment type="caution">
    <text evidence="3">The sequence shown here is derived from an EMBL/GenBank/DDBJ whole genome shotgun (WGS) entry which is preliminary data.</text>
</comment>
<reference evidence="3" key="1">
    <citation type="submission" date="2021-02" db="EMBL/GenBank/DDBJ databases">
        <authorList>
            <person name="Nowell W R."/>
        </authorList>
    </citation>
    <scope>NUCLEOTIDE SEQUENCE</scope>
</reference>
<organism evidence="3 4">
    <name type="scientific">Rotaria socialis</name>
    <dbReference type="NCBI Taxonomy" id="392032"/>
    <lineage>
        <taxon>Eukaryota</taxon>
        <taxon>Metazoa</taxon>
        <taxon>Spiralia</taxon>
        <taxon>Gnathifera</taxon>
        <taxon>Rotifera</taxon>
        <taxon>Eurotatoria</taxon>
        <taxon>Bdelloidea</taxon>
        <taxon>Philodinida</taxon>
        <taxon>Philodinidae</taxon>
        <taxon>Rotaria</taxon>
    </lineage>
</organism>
<dbReference type="EMBL" id="CAJOBS010004040">
    <property type="protein sequence ID" value="CAF4872419.1"/>
    <property type="molecule type" value="Genomic_DNA"/>
</dbReference>
<name>A0A821TDB0_9BILA</name>